<evidence type="ECO:0000313" key="2">
    <source>
        <dbReference type="EMBL" id="KAG5508869.1"/>
    </source>
</evidence>
<dbReference type="Proteomes" id="UP000674318">
    <property type="component" value="Unassembled WGS sequence"/>
</dbReference>
<evidence type="ECO:0000259" key="1">
    <source>
        <dbReference type="PROSITE" id="PS51823"/>
    </source>
</evidence>
<name>A0A836IG62_9TRYP</name>
<dbReference type="InterPro" id="IPR025697">
    <property type="entry name" value="CLU_dom"/>
</dbReference>
<keyword evidence="3" id="KW-1185">Reference proteome</keyword>
<reference evidence="2 3" key="1">
    <citation type="submission" date="2021-02" db="EMBL/GenBank/DDBJ databases">
        <title>Porcisia hertigi Genome sequencing and assembly.</title>
        <authorList>
            <person name="Almutairi H."/>
            <person name="Gatherer D."/>
        </authorList>
    </citation>
    <scope>NUCLEOTIDE SEQUENCE [LARGE SCALE GENOMIC DNA]</scope>
    <source>
        <strain evidence="2 3">C119</strain>
    </source>
</reference>
<dbReference type="AlphaFoldDB" id="A0A836IG62"/>
<protein>
    <recommendedName>
        <fullName evidence="1">Clu domain-containing protein</fullName>
    </recommendedName>
</protein>
<comment type="caution">
    <text evidence="2">The sequence shown here is derived from an EMBL/GenBank/DDBJ whole genome shotgun (WGS) entry which is preliminary data.</text>
</comment>
<accession>A0A836IG62</accession>
<dbReference type="GeneID" id="94291412"/>
<dbReference type="Pfam" id="PF13236">
    <property type="entry name" value="CLU"/>
    <property type="match status" value="1"/>
</dbReference>
<proteinExistence type="predicted"/>
<organism evidence="2 3">
    <name type="scientific">Porcisia hertigi</name>
    <dbReference type="NCBI Taxonomy" id="2761500"/>
    <lineage>
        <taxon>Eukaryota</taxon>
        <taxon>Discoba</taxon>
        <taxon>Euglenozoa</taxon>
        <taxon>Kinetoplastea</taxon>
        <taxon>Metakinetoplastina</taxon>
        <taxon>Trypanosomatida</taxon>
        <taxon>Trypanosomatidae</taxon>
        <taxon>Leishmaniinae</taxon>
        <taxon>Porcisia</taxon>
    </lineage>
</organism>
<gene>
    <name evidence="2" type="ORF">JKF63_05372</name>
</gene>
<dbReference type="KEGG" id="phet:94291412"/>
<dbReference type="PROSITE" id="PS51823">
    <property type="entry name" value="CLU"/>
    <property type="match status" value="1"/>
</dbReference>
<sequence length="690" mass="77080">MDRGYVKCCSSYYPAYDNWNEAYQLALAMDDSTVQLSKARQGEISRVERAFEKAVVQGAMDIAMMNPTAPQSVPKELLCYREKNVFYRVLPDGRSGRSIVAALRGVLQSRSALLTVPLTSFFMYRGTPVLAQALVPFGPEPWKVHGVGAEPNPEVSAEVKIIADALNTPLPDQVVCEVYCGLDGRMYVTNTNVTTIALDDSILIGGPLKRPEMLALCPCVTATCEDTLSVLRNSTVMEALRHLLDNAADQQCRRLSDTLHFYGVNLCLLKDVLDAFARRYSDAAGDVQRFTEIVAIEMMARTIKEEFYTEVHAKRLSIDEASINNCYARHLRDALQTEQEEKFNQLVFRKYAIRNNAGQADAFRGALLAVRRDHRHALVERLSWLVGARSAPSGEGARDKPTVKWVSLIAGRVTPPMCDPKLMCSMEPLYRSLHPCEAYRFAYCYPLQIKVALWQGRVGDALNLANAAAEQVRARYGKSSLRTVQAQRTFMKTLFSVPSLENVREACDMIHPILGVYKGHAGPLTRAKFHVEIGCYLLGASTIVDVVGEAARHFQAAEQLLPNTFCNSHGAWLYLQPRLGLVRSCQRCRGRVPVSLKALVAESLSLSRVVKPVDYCAEYLWELGMELAVEHHYEESTRVLTAAYSMVKRTVLSRLDADGLRDDILRVYSEWNPEQNAAYCRAIAESTRVA</sequence>
<evidence type="ECO:0000313" key="3">
    <source>
        <dbReference type="Proteomes" id="UP000674318"/>
    </source>
</evidence>
<dbReference type="OrthoDB" id="271174at2759"/>
<dbReference type="RefSeq" id="XP_067758337.1">
    <property type="nucleotide sequence ID" value="XM_067901335.1"/>
</dbReference>
<feature type="domain" description="Clu" evidence="1">
    <location>
        <begin position="1"/>
        <end position="230"/>
    </location>
</feature>
<dbReference type="EMBL" id="JAFJZO010000016">
    <property type="protein sequence ID" value="KAG5508869.1"/>
    <property type="molecule type" value="Genomic_DNA"/>
</dbReference>